<evidence type="ECO:0000313" key="2">
    <source>
        <dbReference type="EMBL" id="GAA4087451.1"/>
    </source>
</evidence>
<gene>
    <name evidence="2" type="ORF">GCM10022414_07760</name>
</gene>
<sequence>MSVNNSCNHQAVAELCELSYTRTTFSISEVDVLMVDVGHAIHLAVRGTEIADLKPASWSLRAVIGAALNLRDIFRDLRFYRMKTRRGRVHRGFYLSALRWVTTYNRVLPNKPIYLSGHSKGAAEASHIAQMLAERGRTISQLVMFGEPASRSKTSRDYFQTLRIPTVSYINPRDWIKFTPPWDHPTVPRTQLSGARGHSITTYIHNLENKAHV</sequence>
<reference evidence="3" key="1">
    <citation type="journal article" date="2019" name="Int. J. Syst. Evol. Microbiol.">
        <title>The Global Catalogue of Microorganisms (GCM) 10K type strain sequencing project: providing services to taxonomists for standard genome sequencing and annotation.</title>
        <authorList>
            <consortium name="The Broad Institute Genomics Platform"/>
            <consortium name="The Broad Institute Genome Sequencing Center for Infectious Disease"/>
            <person name="Wu L."/>
            <person name="Ma J."/>
        </authorList>
    </citation>
    <scope>NUCLEOTIDE SEQUENCE [LARGE SCALE GENOMIC DNA]</scope>
    <source>
        <strain evidence="3">JCM 17304</strain>
    </source>
</reference>
<accession>A0ABP7WFC6</accession>
<dbReference type="Proteomes" id="UP001500392">
    <property type="component" value="Unassembled WGS sequence"/>
</dbReference>
<dbReference type="Pfam" id="PF01764">
    <property type="entry name" value="Lipase_3"/>
    <property type="match status" value="1"/>
</dbReference>
<dbReference type="Gene3D" id="3.40.50.1820">
    <property type="entry name" value="alpha/beta hydrolase"/>
    <property type="match status" value="1"/>
</dbReference>
<organism evidence="2 3">
    <name type="scientific">Zhongshania borealis</name>
    <dbReference type="NCBI Taxonomy" id="889488"/>
    <lineage>
        <taxon>Bacteria</taxon>
        <taxon>Pseudomonadati</taxon>
        <taxon>Pseudomonadota</taxon>
        <taxon>Gammaproteobacteria</taxon>
        <taxon>Cellvibrionales</taxon>
        <taxon>Spongiibacteraceae</taxon>
        <taxon>Zhongshania</taxon>
    </lineage>
</organism>
<protein>
    <recommendedName>
        <fullName evidence="1">Fungal lipase-type domain-containing protein</fullName>
    </recommendedName>
</protein>
<proteinExistence type="predicted"/>
<comment type="caution">
    <text evidence="2">The sequence shown here is derived from an EMBL/GenBank/DDBJ whole genome shotgun (WGS) entry which is preliminary data.</text>
</comment>
<keyword evidence="3" id="KW-1185">Reference proteome</keyword>
<evidence type="ECO:0000313" key="3">
    <source>
        <dbReference type="Proteomes" id="UP001500392"/>
    </source>
</evidence>
<dbReference type="SUPFAM" id="SSF53474">
    <property type="entry name" value="alpha/beta-Hydrolases"/>
    <property type="match status" value="1"/>
</dbReference>
<evidence type="ECO:0000259" key="1">
    <source>
        <dbReference type="Pfam" id="PF01764"/>
    </source>
</evidence>
<dbReference type="PANTHER" id="PTHR45856">
    <property type="entry name" value="ALPHA/BETA-HYDROLASES SUPERFAMILY PROTEIN"/>
    <property type="match status" value="1"/>
</dbReference>
<feature type="domain" description="Fungal lipase-type" evidence="1">
    <location>
        <begin position="83"/>
        <end position="182"/>
    </location>
</feature>
<dbReference type="InterPro" id="IPR029058">
    <property type="entry name" value="AB_hydrolase_fold"/>
</dbReference>
<dbReference type="EMBL" id="BAABDM010000001">
    <property type="protein sequence ID" value="GAA4087451.1"/>
    <property type="molecule type" value="Genomic_DNA"/>
</dbReference>
<name>A0ABP7WFC6_9GAMM</name>
<dbReference type="PANTHER" id="PTHR45856:SF24">
    <property type="entry name" value="FUNGAL LIPASE-LIKE DOMAIN-CONTAINING PROTEIN"/>
    <property type="match status" value="1"/>
</dbReference>
<dbReference type="RefSeq" id="WP_344932524.1">
    <property type="nucleotide sequence ID" value="NZ_BAABDM010000001.1"/>
</dbReference>
<dbReference type="InterPro" id="IPR051218">
    <property type="entry name" value="Sec_MonoDiacylglyc_Lipase"/>
</dbReference>
<dbReference type="InterPro" id="IPR002921">
    <property type="entry name" value="Fungal_lipase-type"/>
</dbReference>